<dbReference type="OMA" id="QMDHVMG"/>
<protein>
    <recommendedName>
        <fullName evidence="2">Transcription factor TFIIIC triple barrel domain-containing protein</fullName>
    </recommendedName>
</protein>
<proteinExistence type="predicted"/>
<dbReference type="Proteomes" id="UP000001861">
    <property type="component" value="Unassembled WGS sequence"/>
</dbReference>
<evidence type="ECO:0000313" key="4">
    <source>
        <dbReference type="Proteomes" id="UP000001861"/>
    </source>
</evidence>
<dbReference type="OrthoDB" id="1877767at2759"/>
<feature type="region of interest" description="Disordered" evidence="1">
    <location>
        <begin position="77"/>
        <end position="194"/>
    </location>
</feature>
<dbReference type="InterPro" id="IPR019481">
    <property type="entry name" value="TFIIIC_triple_barrel"/>
</dbReference>
<feature type="compositionally biased region" description="Basic and acidic residues" evidence="1">
    <location>
        <begin position="99"/>
        <end position="139"/>
    </location>
</feature>
<evidence type="ECO:0000256" key="1">
    <source>
        <dbReference type="SAM" id="MobiDB-lite"/>
    </source>
</evidence>
<keyword evidence="4" id="KW-1185">Reference proteome</keyword>
<dbReference type="AlphaFoldDB" id="A8P515"/>
<organism evidence="3 4">
    <name type="scientific">Coprinopsis cinerea (strain Okayama-7 / 130 / ATCC MYA-4618 / FGSC 9003)</name>
    <name type="common">Inky cap fungus</name>
    <name type="synonym">Hormographiella aspergillata</name>
    <dbReference type="NCBI Taxonomy" id="240176"/>
    <lineage>
        <taxon>Eukaryota</taxon>
        <taxon>Fungi</taxon>
        <taxon>Dikarya</taxon>
        <taxon>Basidiomycota</taxon>
        <taxon>Agaricomycotina</taxon>
        <taxon>Agaricomycetes</taxon>
        <taxon>Agaricomycetidae</taxon>
        <taxon>Agaricales</taxon>
        <taxon>Agaricineae</taxon>
        <taxon>Psathyrellaceae</taxon>
        <taxon>Coprinopsis</taxon>
    </lineage>
</organism>
<dbReference type="InParanoid" id="A8P515"/>
<feature type="domain" description="Transcription factor TFIIIC triple barrel" evidence="2">
    <location>
        <begin position="56"/>
        <end position="106"/>
    </location>
</feature>
<accession>A8P515</accession>
<dbReference type="STRING" id="240176.A8P515"/>
<evidence type="ECO:0000259" key="2">
    <source>
        <dbReference type="Pfam" id="PF10419"/>
    </source>
</evidence>
<reference evidence="3 4" key="1">
    <citation type="journal article" date="2010" name="Proc. Natl. Acad. Sci. U.S.A.">
        <title>Insights into evolution of multicellular fungi from the assembled chromosomes of the mushroom Coprinopsis cinerea (Coprinus cinereus).</title>
        <authorList>
            <person name="Stajich J.E."/>
            <person name="Wilke S.K."/>
            <person name="Ahren D."/>
            <person name="Au C.H."/>
            <person name="Birren B.W."/>
            <person name="Borodovsky M."/>
            <person name="Burns C."/>
            <person name="Canback B."/>
            <person name="Casselton L.A."/>
            <person name="Cheng C.K."/>
            <person name="Deng J."/>
            <person name="Dietrich F.S."/>
            <person name="Fargo D.C."/>
            <person name="Farman M.L."/>
            <person name="Gathman A.C."/>
            <person name="Goldberg J."/>
            <person name="Guigo R."/>
            <person name="Hoegger P.J."/>
            <person name="Hooker J.B."/>
            <person name="Huggins A."/>
            <person name="James T.Y."/>
            <person name="Kamada T."/>
            <person name="Kilaru S."/>
            <person name="Kodira C."/>
            <person name="Kues U."/>
            <person name="Kupfer D."/>
            <person name="Kwan H.S."/>
            <person name="Lomsadze A."/>
            <person name="Li W."/>
            <person name="Lilly W.W."/>
            <person name="Ma L.J."/>
            <person name="Mackey A.J."/>
            <person name="Manning G."/>
            <person name="Martin F."/>
            <person name="Muraguchi H."/>
            <person name="Natvig D.O."/>
            <person name="Palmerini H."/>
            <person name="Ramesh M.A."/>
            <person name="Rehmeyer C.J."/>
            <person name="Roe B.A."/>
            <person name="Shenoy N."/>
            <person name="Stanke M."/>
            <person name="Ter-Hovhannisyan V."/>
            <person name="Tunlid A."/>
            <person name="Velagapudi R."/>
            <person name="Vision T.J."/>
            <person name="Zeng Q."/>
            <person name="Zolan M.E."/>
            <person name="Pukkila P.J."/>
        </authorList>
    </citation>
    <scope>NUCLEOTIDE SEQUENCE [LARGE SCALE GENOMIC DNA]</scope>
    <source>
        <strain evidence="4">Okayama-7 / 130 / ATCC MYA-4618 / FGSC 9003</strain>
    </source>
</reference>
<name>A8P515_COPC7</name>
<dbReference type="KEGG" id="cci:CC1G_09234"/>
<dbReference type="GeneID" id="6015452"/>
<feature type="compositionally biased region" description="Basic and acidic residues" evidence="1">
    <location>
        <begin position="175"/>
        <end position="186"/>
    </location>
</feature>
<dbReference type="eggNOG" id="ENOG502RYMW">
    <property type="taxonomic scope" value="Eukaryota"/>
</dbReference>
<sequence length="194" mass="21498">MSSTPLQSLVPGYIQVEDFGDSDEYEDEEEISYVTLDLGTVEPTLVPSASSYYLILQGTVLKGRHNHLLGTELVFSENPDPQERSKRPVHHIANTEQRILFKEVTLEPKSPESNKDDKGASRKDGGGVEQDSQKIDRMTGRVAPPTRAPRTRGKKKNKEKEKAAEPETQASGSQPDDHQEGGHDTEDAMDVVQD</sequence>
<dbReference type="EMBL" id="AACS02000011">
    <property type="protein sequence ID" value="EAU82972.1"/>
    <property type="molecule type" value="Genomic_DNA"/>
</dbReference>
<gene>
    <name evidence="3" type="ORF">CC1G_09234</name>
</gene>
<comment type="caution">
    <text evidence="3">The sequence shown here is derived from an EMBL/GenBank/DDBJ whole genome shotgun (WGS) entry which is preliminary data.</text>
</comment>
<dbReference type="RefSeq" id="XP_001838857.1">
    <property type="nucleotide sequence ID" value="XM_001838805.1"/>
</dbReference>
<dbReference type="Pfam" id="PF10419">
    <property type="entry name" value="TFIIIC_sub6"/>
    <property type="match status" value="1"/>
</dbReference>
<dbReference type="Gene3D" id="2.60.40.4370">
    <property type="match status" value="1"/>
</dbReference>
<dbReference type="VEuPathDB" id="FungiDB:CC1G_09234"/>
<evidence type="ECO:0000313" key="3">
    <source>
        <dbReference type="EMBL" id="EAU82972.1"/>
    </source>
</evidence>